<dbReference type="GO" id="GO:0000139">
    <property type="term" value="C:Golgi membrane"/>
    <property type="evidence" value="ECO:0007669"/>
    <property type="project" value="TreeGrafter"/>
</dbReference>
<feature type="transmembrane region" description="Helical" evidence="6">
    <location>
        <begin position="337"/>
        <end position="354"/>
    </location>
</feature>
<keyword evidence="5 6" id="KW-0472">Membrane</keyword>
<keyword evidence="4 6" id="KW-1133">Transmembrane helix</keyword>
<evidence type="ECO:0000313" key="7">
    <source>
        <dbReference type="EMBL" id="CRZ10475.1"/>
    </source>
</evidence>
<dbReference type="InterPro" id="IPR013657">
    <property type="entry name" value="SCL35B1-4/HUT1"/>
</dbReference>
<dbReference type="EMBL" id="HACM01010033">
    <property type="protein sequence ID" value="CRZ10475.1"/>
    <property type="molecule type" value="Transcribed_RNA"/>
</dbReference>
<dbReference type="AlphaFoldDB" id="A0A0H5R8N2"/>
<organism evidence="7">
    <name type="scientific">Spongospora subterranea</name>
    <dbReference type="NCBI Taxonomy" id="70186"/>
    <lineage>
        <taxon>Eukaryota</taxon>
        <taxon>Sar</taxon>
        <taxon>Rhizaria</taxon>
        <taxon>Endomyxa</taxon>
        <taxon>Phytomyxea</taxon>
        <taxon>Plasmodiophorida</taxon>
        <taxon>Plasmodiophoridae</taxon>
        <taxon>Spongospora</taxon>
    </lineage>
</organism>
<feature type="transmembrane region" description="Helical" evidence="6">
    <location>
        <begin position="249"/>
        <end position="270"/>
    </location>
</feature>
<keyword evidence="3 6" id="KW-0812">Transmembrane</keyword>
<evidence type="ECO:0000256" key="5">
    <source>
        <dbReference type="ARBA" id="ARBA00023136"/>
    </source>
</evidence>
<evidence type="ECO:0000256" key="3">
    <source>
        <dbReference type="ARBA" id="ARBA00022692"/>
    </source>
</evidence>
<evidence type="ECO:0000256" key="2">
    <source>
        <dbReference type="ARBA" id="ARBA00022448"/>
    </source>
</evidence>
<sequence>FSAGRFTVHHHKGPRGAMAILKVPQTKDAKSIDLERGSSANSDAPHLVPIKIMGVNLSSLPVFAQFSILSGGVFVFFLLCGSVEENMFSNVKGFSFGWYMTVFELLGFAMIAAGEHRLTNGPGFTRRAPISSHLTVACSMTFARGLTNMSLQYLNYPSQVIFKSLKLIVVLMGSVFIYKKRYPLVEWISCTMLVVSAILFSLGDADVSPKFSWMGIGIVLLSLFFDTLHSNSQEHVLQSHNAPMLELMIFGNLFSAGLAFVVVLISGEFVEAYAFCRENPRIYVYFALRMLFVYAGVLCFVAIIKRFGVVVATTITTFRKVLSVVLSFILFPKPFSNAYIIAGLIFCLGTYLNVRAKTLPRTQTKTYKE</sequence>
<dbReference type="PANTHER" id="PTHR10778:SF8">
    <property type="entry name" value="ADENOSINE 3'-PHOSPHO 5'-PHOSPHOSULFATE TRANSPORTER 2"/>
    <property type="match status" value="1"/>
</dbReference>
<evidence type="ECO:0000256" key="4">
    <source>
        <dbReference type="ARBA" id="ARBA00022989"/>
    </source>
</evidence>
<feature type="transmembrane region" description="Helical" evidence="6">
    <location>
        <begin position="211"/>
        <end position="228"/>
    </location>
</feature>
<feature type="transmembrane region" description="Helical" evidence="6">
    <location>
        <begin position="96"/>
        <end position="113"/>
    </location>
</feature>
<feature type="transmembrane region" description="Helical" evidence="6">
    <location>
        <begin position="310"/>
        <end position="331"/>
    </location>
</feature>
<evidence type="ECO:0008006" key="8">
    <source>
        <dbReference type="Google" id="ProtNLM"/>
    </source>
</evidence>
<dbReference type="GO" id="GO:0046964">
    <property type="term" value="F:3'-phosphoadenosine 5'-phosphosulfate transmembrane transporter activity"/>
    <property type="evidence" value="ECO:0007669"/>
    <property type="project" value="TreeGrafter"/>
</dbReference>
<proteinExistence type="predicted"/>
<feature type="transmembrane region" description="Helical" evidence="6">
    <location>
        <begin position="60"/>
        <end position="84"/>
    </location>
</feature>
<dbReference type="GO" id="GO:0005789">
    <property type="term" value="C:endoplasmic reticulum membrane"/>
    <property type="evidence" value="ECO:0007669"/>
    <property type="project" value="TreeGrafter"/>
</dbReference>
<feature type="transmembrane region" description="Helical" evidence="6">
    <location>
        <begin position="282"/>
        <end position="303"/>
    </location>
</feature>
<reference evidence="7" key="1">
    <citation type="submission" date="2015-04" db="EMBL/GenBank/DDBJ databases">
        <title>The genome sequence of the plant pathogenic Rhizarian Plasmodiophora brassicae reveals insights in its biotrophic life cycle and the origin of chitin synthesis.</title>
        <authorList>
            <person name="Schwelm A."/>
            <person name="Fogelqvist J."/>
            <person name="Knaust A."/>
            <person name="Julke S."/>
            <person name="Lilja T."/>
            <person name="Dhandapani V."/>
            <person name="Bonilla-Rosso G."/>
            <person name="Karlsson M."/>
            <person name="Shevchenko A."/>
            <person name="Choi S.R."/>
            <person name="Kim H.G."/>
            <person name="Park J.Y."/>
            <person name="Lim Y.P."/>
            <person name="Ludwig-Muller J."/>
            <person name="Dixelius C."/>
        </authorList>
    </citation>
    <scope>NUCLEOTIDE SEQUENCE</scope>
    <source>
        <tissue evidence="7">Potato root galls</tissue>
    </source>
</reference>
<name>A0A0H5R8N2_9EUKA</name>
<feature type="transmembrane region" description="Helical" evidence="6">
    <location>
        <begin position="185"/>
        <end position="205"/>
    </location>
</feature>
<protein>
    <recommendedName>
        <fullName evidence="8">Sugar phosphate transporter domain-containing protein</fullName>
    </recommendedName>
</protein>
<evidence type="ECO:0000256" key="6">
    <source>
        <dbReference type="SAM" id="Phobius"/>
    </source>
</evidence>
<feature type="non-terminal residue" evidence="7">
    <location>
        <position position="1"/>
    </location>
</feature>
<feature type="transmembrane region" description="Helical" evidence="6">
    <location>
        <begin position="160"/>
        <end position="178"/>
    </location>
</feature>
<comment type="subcellular location">
    <subcellularLocation>
        <location evidence="1">Membrane</location>
        <topology evidence="1">Multi-pass membrane protein</topology>
    </subcellularLocation>
</comment>
<accession>A0A0H5R8N2</accession>
<keyword evidence="2" id="KW-0813">Transport</keyword>
<dbReference type="PANTHER" id="PTHR10778">
    <property type="entry name" value="SOLUTE CARRIER FAMILY 35 MEMBER B"/>
    <property type="match status" value="1"/>
</dbReference>
<dbReference type="Pfam" id="PF08449">
    <property type="entry name" value="UAA"/>
    <property type="match status" value="1"/>
</dbReference>
<evidence type="ECO:0000256" key="1">
    <source>
        <dbReference type="ARBA" id="ARBA00004141"/>
    </source>
</evidence>